<dbReference type="RefSeq" id="XP_034277925.1">
    <property type="nucleotide sequence ID" value="XM_034422034.1"/>
</dbReference>
<protein>
    <submittedName>
        <fullName evidence="20 21">Zinc finger protein 436-like isoform X1</fullName>
    </submittedName>
</protein>
<proteinExistence type="inferred from homology"/>
<dbReference type="Gene3D" id="3.30.160.60">
    <property type="entry name" value="Classic Zinc Finger"/>
    <property type="match status" value="13"/>
</dbReference>
<dbReference type="SMART" id="SM00431">
    <property type="entry name" value="SCAN"/>
    <property type="match status" value="1"/>
</dbReference>
<keyword evidence="19" id="KW-1185">Reference proteome</keyword>
<name>A0A6P9CDP3_PANGU</name>
<dbReference type="PROSITE" id="PS50805">
    <property type="entry name" value="KRAB"/>
    <property type="match status" value="1"/>
</dbReference>
<evidence type="ECO:0000256" key="12">
    <source>
        <dbReference type="ARBA" id="ARBA00023163"/>
    </source>
</evidence>
<sequence>MDAKDQRGAGAGKCLPTAQVETHMEASERTGQEGLEEDTFASTELHQLFREFCYKEAKGPRDVCSQLHQLCQQWLKPEQNTKAKMLDLVVLGQFLAVLPPEMESWIRECGAETCSQAVALAEGFLLSQVEDKPKQETPVEVDGDHPKPRRISWEVRPPDILSEENTPPFVPLETSPFEGGAETAAVPSVQRPALSLMSLKEVAVNFTEEEWALLDSTQKALHWEVMLENSRNVNTLAGDEKEIENCQEPDMATSPAIHLELRKEIFGVQWRSQTHRESHSQPGEEKSLSCRCAGVQELFLTKENRERTKKDNRLICKKILKDQQIHTGEKTGKHRKLRKDLGDLPSHKRFHPKGKTYPYVECGKSFSEKRSLTDHKKSHPEEKPHKCLECEKSFHTNSQLASHKRTHTRKNTYTCKLCGMSFRMRSLLTFHGRIHSGEKPYKCMECGKSFRWTSDLTSHIRIHTGEKPYKCLECGKSFSRSSSLTYHKRIHTGEKPYKCLECGKRFSDCSALCSHKRSHSSEKPYKCTDCGKSFGKNSFLTSHKRLHTGEKPYQCPDCGKSFSQSSHLTSHKRLHTGEKPYQCADCGKSFSQNSHLTSHKRLHTGEKPYKCTVCEKSFSNSSSLTSHKRSHTGEKPYRCAECGKIFSQSSHLTSHKRLHTGEKPYQCAVCGKNFRLSSELTSHKRIHTGEKPYKCWECGKSFKQSSQLTSHKRTHTRGENV</sequence>
<evidence type="ECO:0000313" key="21">
    <source>
        <dbReference type="RefSeq" id="XP_034277926.1"/>
    </source>
</evidence>
<dbReference type="Gene3D" id="6.10.140.140">
    <property type="match status" value="1"/>
</dbReference>
<feature type="compositionally biased region" description="Basic and acidic residues" evidence="15">
    <location>
        <begin position="22"/>
        <end position="31"/>
    </location>
</feature>
<dbReference type="OMA" id="FDPPQRI"/>
<dbReference type="FunFam" id="3.30.160.60:FF:002061">
    <property type="entry name" value="Uncharacterized protein"/>
    <property type="match status" value="1"/>
</dbReference>
<feature type="domain" description="C2H2-type" evidence="16">
    <location>
        <begin position="553"/>
        <end position="580"/>
    </location>
</feature>
<dbReference type="GO" id="GO:0006357">
    <property type="term" value="P:regulation of transcription by RNA polymerase II"/>
    <property type="evidence" value="ECO:0007669"/>
    <property type="project" value="TreeGrafter"/>
</dbReference>
<evidence type="ECO:0000313" key="20">
    <source>
        <dbReference type="RefSeq" id="XP_034277925.1"/>
    </source>
</evidence>
<evidence type="ECO:0000256" key="1">
    <source>
        <dbReference type="ARBA" id="ARBA00003767"/>
    </source>
</evidence>
<dbReference type="InterPro" id="IPR036236">
    <property type="entry name" value="Znf_C2H2_sf"/>
</dbReference>
<dbReference type="KEGG" id="pgut:117668265"/>
<feature type="domain" description="SCAN box" evidence="17">
    <location>
        <begin position="46"/>
        <end position="124"/>
    </location>
</feature>
<feature type="region of interest" description="Disordered" evidence="15">
    <location>
        <begin position="1"/>
        <end position="35"/>
    </location>
</feature>
<dbReference type="PROSITE" id="PS50157">
    <property type="entry name" value="ZINC_FINGER_C2H2_2"/>
    <property type="match status" value="13"/>
</dbReference>
<evidence type="ECO:0000256" key="4">
    <source>
        <dbReference type="ARBA" id="ARBA00022499"/>
    </source>
</evidence>
<keyword evidence="4" id="KW-1017">Isopeptide bond</keyword>
<comment type="function">
    <text evidence="1">May be involved in transcriptional regulation.</text>
</comment>
<dbReference type="InterPro" id="IPR001909">
    <property type="entry name" value="KRAB"/>
</dbReference>
<feature type="domain" description="C2H2-type" evidence="16">
    <location>
        <begin position="357"/>
        <end position="384"/>
    </location>
</feature>
<evidence type="ECO:0000256" key="9">
    <source>
        <dbReference type="ARBA" id="ARBA00022843"/>
    </source>
</evidence>
<dbReference type="FunFam" id="3.30.160.60:FF:001158">
    <property type="entry name" value="zinc finger protein 22"/>
    <property type="match status" value="1"/>
</dbReference>
<evidence type="ECO:0000256" key="5">
    <source>
        <dbReference type="ARBA" id="ARBA00022723"/>
    </source>
</evidence>
<feature type="domain" description="C2H2-type" evidence="16">
    <location>
        <begin position="385"/>
        <end position="412"/>
    </location>
</feature>
<dbReference type="CDD" id="cd07765">
    <property type="entry name" value="KRAB_A-box"/>
    <property type="match status" value="1"/>
</dbReference>
<feature type="domain" description="C2H2-type" evidence="16">
    <location>
        <begin position="469"/>
        <end position="496"/>
    </location>
</feature>
<dbReference type="InterPro" id="IPR036051">
    <property type="entry name" value="KRAB_dom_sf"/>
</dbReference>
<dbReference type="FunFam" id="3.30.160.60:FF:002716">
    <property type="entry name" value="Zinc finger protein 212"/>
    <property type="match status" value="1"/>
</dbReference>
<keyword evidence="12" id="KW-0804">Transcription</keyword>
<dbReference type="InterPro" id="IPR013087">
    <property type="entry name" value="Znf_C2H2_type"/>
</dbReference>
<keyword evidence="9" id="KW-0832">Ubl conjugation</keyword>
<feature type="domain" description="C2H2-type" evidence="16">
    <location>
        <begin position="637"/>
        <end position="664"/>
    </location>
</feature>
<evidence type="ECO:0000256" key="13">
    <source>
        <dbReference type="ARBA" id="ARBA00023242"/>
    </source>
</evidence>
<dbReference type="FunFam" id="3.30.160.60:FF:002343">
    <property type="entry name" value="Zinc finger protein 33A"/>
    <property type="match status" value="4"/>
</dbReference>
<feature type="domain" description="C2H2-type" evidence="16">
    <location>
        <begin position="497"/>
        <end position="524"/>
    </location>
</feature>
<keyword evidence="8" id="KW-0862">Zinc</keyword>
<evidence type="ECO:0000313" key="19">
    <source>
        <dbReference type="Proteomes" id="UP001652622"/>
    </source>
</evidence>
<dbReference type="GO" id="GO:0000978">
    <property type="term" value="F:RNA polymerase II cis-regulatory region sequence-specific DNA binding"/>
    <property type="evidence" value="ECO:0007669"/>
    <property type="project" value="TreeGrafter"/>
</dbReference>
<dbReference type="GO" id="GO:0003700">
    <property type="term" value="F:DNA-binding transcription factor activity"/>
    <property type="evidence" value="ECO:0007669"/>
    <property type="project" value="TreeGrafter"/>
</dbReference>
<feature type="domain" description="C2H2-type" evidence="16">
    <location>
        <begin position="413"/>
        <end position="440"/>
    </location>
</feature>
<evidence type="ECO:0000256" key="6">
    <source>
        <dbReference type="ARBA" id="ARBA00022737"/>
    </source>
</evidence>
<dbReference type="PROSITE" id="PS00028">
    <property type="entry name" value="ZINC_FINGER_C2H2_1"/>
    <property type="match status" value="12"/>
</dbReference>
<comment type="subcellular location">
    <subcellularLocation>
        <location evidence="2">Nucleus</location>
    </subcellularLocation>
</comment>
<dbReference type="PANTHER" id="PTHR24404:SF100">
    <property type="entry name" value="ZINC FINGER PROTEIN 501"/>
    <property type="match status" value="1"/>
</dbReference>
<keyword evidence="10" id="KW-0805">Transcription regulation</keyword>
<dbReference type="FunFam" id="3.30.160.60:FF:000951">
    <property type="entry name" value="Zinc finger protein 8"/>
    <property type="match status" value="1"/>
</dbReference>
<dbReference type="InterPro" id="IPR038269">
    <property type="entry name" value="SCAN_sf"/>
</dbReference>
<dbReference type="Pfam" id="PF00096">
    <property type="entry name" value="zf-C2H2"/>
    <property type="match status" value="11"/>
</dbReference>
<organism evidence="19 20">
    <name type="scientific">Pantherophis guttatus</name>
    <name type="common">Corn snake</name>
    <name type="synonym">Elaphe guttata</name>
    <dbReference type="NCBI Taxonomy" id="94885"/>
    <lineage>
        <taxon>Eukaryota</taxon>
        <taxon>Metazoa</taxon>
        <taxon>Chordata</taxon>
        <taxon>Craniata</taxon>
        <taxon>Vertebrata</taxon>
        <taxon>Euteleostomi</taxon>
        <taxon>Lepidosauria</taxon>
        <taxon>Squamata</taxon>
        <taxon>Bifurcata</taxon>
        <taxon>Unidentata</taxon>
        <taxon>Episquamata</taxon>
        <taxon>Toxicofera</taxon>
        <taxon>Serpentes</taxon>
        <taxon>Colubroidea</taxon>
        <taxon>Colubridae</taxon>
        <taxon>Colubrinae</taxon>
        <taxon>Pantherophis</taxon>
    </lineage>
</organism>
<dbReference type="Pfam" id="PF01352">
    <property type="entry name" value="KRAB"/>
    <property type="match status" value="1"/>
</dbReference>
<feature type="region of interest" description="Disordered" evidence="15">
    <location>
        <begin position="131"/>
        <end position="152"/>
    </location>
</feature>
<dbReference type="GeneID" id="117668265"/>
<reference evidence="20 21" key="1">
    <citation type="submission" date="2025-04" db="UniProtKB">
        <authorList>
            <consortium name="RefSeq"/>
        </authorList>
    </citation>
    <scope>IDENTIFICATION</scope>
    <source>
        <tissue evidence="20 21">Blood</tissue>
    </source>
</reference>
<dbReference type="FunFam" id="1.10.4020.10:FF:000005">
    <property type="entry name" value="Uncharacterized protein"/>
    <property type="match status" value="1"/>
</dbReference>
<dbReference type="AlphaFoldDB" id="A0A6P9CDP3"/>
<feature type="domain" description="C2H2-type" evidence="16">
    <location>
        <begin position="665"/>
        <end position="692"/>
    </location>
</feature>
<dbReference type="FunFam" id="3.30.160.60:FF:000557">
    <property type="entry name" value="zinc finger and SCAN domain-containing protein 29"/>
    <property type="match status" value="2"/>
</dbReference>
<evidence type="ECO:0000256" key="11">
    <source>
        <dbReference type="ARBA" id="ARBA00023125"/>
    </source>
</evidence>
<evidence type="ECO:0000256" key="8">
    <source>
        <dbReference type="ARBA" id="ARBA00022833"/>
    </source>
</evidence>
<keyword evidence="13" id="KW-0539">Nucleus</keyword>
<evidence type="ECO:0000259" key="17">
    <source>
        <dbReference type="PROSITE" id="PS50804"/>
    </source>
</evidence>
<feature type="domain" description="C2H2-type" evidence="16">
    <location>
        <begin position="693"/>
        <end position="720"/>
    </location>
</feature>
<gene>
    <name evidence="20 21" type="primary">LOC117668265</name>
</gene>
<feature type="domain" description="C2H2-type" evidence="16">
    <location>
        <begin position="525"/>
        <end position="552"/>
    </location>
</feature>
<dbReference type="GO" id="GO:0005634">
    <property type="term" value="C:nucleus"/>
    <property type="evidence" value="ECO:0007669"/>
    <property type="project" value="UniProtKB-SubCell"/>
</dbReference>
<dbReference type="Pfam" id="PF13912">
    <property type="entry name" value="zf-C2H2_6"/>
    <property type="match status" value="1"/>
</dbReference>
<dbReference type="GO" id="GO:0008270">
    <property type="term" value="F:zinc ion binding"/>
    <property type="evidence" value="ECO:0007669"/>
    <property type="project" value="UniProtKB-KW"/>
</dbReference>
<evidence type="ECO:0000256" key="10">
    <source>
        <dbReference type="ARBA" id="ARBA00023015"/>
    </source>
</evidence>
<dbReference type="SUPFAM" id="SSF57667">
    <property type="entry name" value="beta-beta-alpha zinc fingers"/>
    <property type="match status" value="7"/>
</dbReference>
<dbReference type="PROSITE" id="PS50804">
    <property type="entry name" value="SCAN_BOX"/>
    <property type="match status" value="1"/>
</dbReference>
<evidence type="ECO:0000259" key="16">
    <source>
        <dbReference type="PROSITE" id="PS50157"/>
    </source>
</evidence>
<evidence type="ECO:0000259" key="18">
    <source>
        <dbReference type="PROSITE" id="PS50805"/>
    </source>
</evidence>
<comment type="similarity">
    <text evidence="3">Belongs to the krueppel C2H2-type zinc-finger protein family.</text>
</comment>
<evidence type="ECO:0000256" key="15">
    <source>
        <dbReference type="SAM" id="MobiDB-lite"/>
    </source>
</evidence>
<dbReference type="RefSeq" id="XP_034277926.1">
    <property type="nucleotide sequence ID" value="XM_034422035.1"/>
</dbReference>
<feature type="domain" description="KRAB" evidence="18">
    <location>
        <begin position="197"/>
        <end position="282"/>
    </location>
</feature>
<dbReference type="PANTHER" id="PTHR24404">
    <property type="entry name" value="ZINC FINGER PROTEIN"/>
    <property type="match status" value="1"/>
</dbReference>
<dbReference type="SMART" id="SM00355">
    <property type="entry name" value="ZnF_C2H2"/>
    <property type="match status" value="13"/>
</dbReference>
<dbReference type="InterPro" id="IPR003309">
    <property type="entry name" value="SCAN_dom"/>
</dbReference>
<feature type="domain" description="C2H2-type" evidence="16">
    <location>
        <begin position="581"/>
        <end position="608"/>
    </location>
</feature>
<feature type="domain" description="C2H2-type" evidence="16">
    <location>
        <begin position="441"/>
        <end position="468"/>
    </location>
</feature>
<keyword evidence="6" id="KW-0677">Repeat</keyword>
<keyword evidence="7 14" id="KW-0863">Zinc-finger</keyword>
<dbReference type="Gene3D" id="1.10.4020.10">
    <property type="entry name" value="DNA breaking-rejoining enzymes"/>
    <property type="match status" value="1"/>
</dbReference>
<dbReference type="Proteomes" id="UP001652622">
    <property type="component" value="Unplaced"/>
</dbReference>
<feature type="domain" description="C2H2-type" evidence="16">
    <location>
        <begin position="609"/>
        <end position="636"/>
    </location>
</feature>
<dbReference type="SUPFAM" id="SSF47353">
    <property type="entry name" value="Retrovirus capsid dimerization domain-like"/>
    <property type="match status" value="1"/>
</dbReference>
<evidence type="ECO:0000256" key="14">
    <source>
        <dbReference type="PROSITE-ProRule" id="PRU00042"/>
    </source>
</evidence>
<dbReference type="SUPFAM" id="SSF109640">
    <property type="entry name" value="KRAB domain (Kruppel-associated box)"/>
    <property type="match status" value="1"/>
</dbReference>
<dbReference type="SMART" id="SM00349">
    <property type="entry name" value="KRAB"/>
    <property type="match status" value="1"/>
</dbReference>
<evidence type="ECO:0000256" key="2">
    <source>
        <dbReference type="ARBA" id="ARBA00004123"/>
    </source>
</evidence>
<dbReference type="Pfam" id="PF02023">
    <property type="entry name" value="SCAN"/>
    <property type="match status" value="1"/>
</dbReference>
<evidence type="ECO:0000256" key="7">
    <source>
        <dbReference type="ARBA" id="ARBA00022771"/>
    </source>
</evidence>
<evidence type="ECO:0000256" key="3">
    <source>
        <dbReference type="ARBA" id="ARBA00006991"/>
    </source>
</evidence>
<dbReference type="CDD" id="cd07936">
    <property type="entry name" value="SCAN"/>
    <property type="match status" value="1"/>
</dbReference>
<dbReference type="FunFam" id="3.30.160.60:FF:000016">
    <property type="entry name" value="zinc finger protein 37 homolog"/>
    <property type="match status" value="1"/>
</dbReference>
<keyword evidence="11" id="KW-0238">DNA-binding</keyword>
<accession>A0A6P9CDP3</accession>
<keyword evidence="5" id="KW-0479">Metal-binding</keyword>
<dbReference type="InterPro" id="IPR050589">
    <property type="entry name" value="Ikaros_C2H2-ZF"/>
</dbReference>